<evidence type="ECO:0000313" key="2">
    <source>
        <dbReference type="Proteomes" id="UP000243904"/>
    </source>
</evidence>
<accession>A0A1H2AAH2</accession>
<proteinExistence type="predicted"/>
<dbReference type="Proteomes" id="UP000243904">
    <property type="component" value="Chromosome I"/>
</dbReference>
<dbReference type="EMBL" id="LT629750">
    <property type="protein sequence ID" value="SDT42864.1"/>
    <property type="molecule type" value="Genomic_DNA"/>
</dbReference>
<keyword evidence="2" id="KW-1185">Reference proteome</keyword>
<name>A0A1H2AAH2_9BRAD</name>
<organism evidence="1 2">
    <name type="scientific">Bradyrhizobium canariense</name>
    <dbReference type="NCBI Taxonomy" id="255045"/>
    <lineage>
        <taxon>Bacteria</taxon>
        <taxon>Pseudomonadati</taxon>
        <taxon>Pseudomonadota</taxon>
        <taxon>Alphaproteobacteria</taxon>
        <taxon>Hyphomicrobiales</taxon>
        <taxon>Nitrobacteraceae</taxon>
        <taxon>Bradyrhizobium</taxon>
    </lineage>
</organism>
<reference evidence="2" key="1">
    <citation type="submission" date="2016-10" db="EMBL/GenBank/DDBJ databases">
        <authorList>
            <person name="Varghese N."/>
            <person name="Submissions S."/>
        </authorList>
    </citation>
    <scope>NUCLEOTIDE SEQUENCE [LARGE SCALE GENOMIC DNA]</scope>
    <source>
        <strain evidence="2">GAS369</strain>
    </source>
</reference>
<sequence length="79" mass="8015">MSKQGLSARLYASNQTLIMVKTELPQGILAASKGGSGARPIKGVQSPKNKAAQLLSQMGGGVAVRLYGGIPPEGFSSGT</sequence>
<gene>
    <name evidence="1" type="ORF">SAMN05444158_6006</name>
</gene>
<evidence type="ECO:0000313" key="1">
    <source>
        <dbReference type="EMBL" id="SDT42864.1"/>
    </source>
</evidence>
<dbReference type="AlphaFoldDB" id="A0A1H2AAH2"/>
<protein>
    <submittedName>
        <fullName evidence="1">Uncharacterized protein</fullName>
    </submittedName>
</protein>